<dbReference type="PANTHER" id="PTHR31906">
    <property type="entry name" value="PLASTID-LIPID-ASSOCIATED PROTEIN 4, CHLOROPLASTIC-RELATED"/>
    <property type="match status" value="1"/>
</dbReference>
<feature type="domain" description="Plastid lipid-associated protein/fibrillin conserved" evidence="5">
    <location>
        <begin position="76"/>
        <end position="199"/>
    </location>
</feature>
<evidence type="ECO:0000256" key="3">
    <source>
        <dbReference type="ARBA" id="ARBA00022640"/>
    </source>
</evidence>
<gene>
    <name evidence="6" type="ORF">Lalb_Chr12g0203331</name>
</gene>
<dbReference type="InterPro" id="IPR006843">
    <property type="entry name" value="PAP/fibrillin_dom"/>
</dbReference>
<organism evidence="6 7">
    <name type="scientific">Lupinus albus</name>
    <name type="common">White lupine</name>
    <name type="synonym">Lupinus termis</name>
    <dbReference type="NCBI Taxonomy" id="3870"/>
    <lineage>
        <taxon>Eukaryota</taxon>
        <taxon>Viridiplantae</taxon>
        <taxon>Streptophyta</taxon>
        <taxon>Embryophyta</taxon>
        <taxon>Tracheophyta</taxon>
        <taxon>Spermatophyta</taxon>
        <taxon>Magnoliopsida</taxon>
        <taxon>eudicotyledons</taxon>
        <taxon>Gunneridae</taxon>
        <taxon>Pentapetalae</taxon>
        <taxon>rosids</taxon>
        <taxon>fabids</taxon>
        <taxon>Fabales</taxon>
        <taxon>Fabaceae</taxon>
        <taxon>Papilionoideae</taxon>
        <taxon>50 kb inversion clade</taxon>
        <taxon>genistoids sensu lato</taxon>
        <taxon>core genistoids</taxon>
        <taxon>Genisteae</taxon>
        <taxon>Lupinus</taxon>
    </lineage>
</organism>
<evidence type="ECO:0000256" key="4">
    <source>
        <dbReference type="ARBA" id="ARBA00022946"/>
    </source>
</evidence>
<protein>
    <submittedName>
        <fullName evidence="6">Putative plastid lipid-associated protein/fibrillin</fullName>
    </submittedName>
</protein>
<dbReference type="OrthoDB" id="201321at2759"/>
<name>A0A6A4PMP4_LUPAL</name>
<proteinExistence type="inferred from homology"/>
<comment type="caution">
    <text evidence="6">The sequence shown here is derived from an EMBL/GenBank/DDBJ whole genome shotgun (WGS) entry which is preliminary data.</text>
</comment>
<evidence type="ECO:0000259" key="5">
    <source>
        <dbReference type="Pfam" id="PF04755"/>
    </source>
</evidence>
<evidence type="ECO:0000313" key="7">
    <source>
        <dbReference type="Proteomes" id="UP000447434"/>
    </source>
</evidence>
<reference evidence="7" key="1">
    <citation type="journal article" date="2020" name="Nat. Commun.">
        <title>Genome sequence of the cluster root forming white lupin.</title>
        <authorList>
            <person name="Hufnagel B."/>
            <person name="Marques A."/>
            <person name="Soriano A."/>
            <person name="Marques L."/>
            <person name="Divol F."/>
            <person name="Doumas P."/>
            <person name="Sallet E."/>
            <person name="Mancinotti D."/>
            <person name="Carrere S."/>
            <person name="Marande W."/>
            <person name="Arribat S."/>
            <person name="Keller J."/>
            <person name="Huneau C."/>
            <person name="Blein T."/>
            <person name="Aime D."/>
            <person name="Laguerre M."/>
            <person name="Taylor J."/>
            <person name="Schubert V."/>
            <person name="Nelson M."/>
            <person name="Geu-Flores F."/>
            <person name="Crespi M."/>
            <person name="Gallardo-Guerrero K."/>
            <person name="Delaux P.-M."/>
            <person name="Salse J."/>
            <person name="Berges H."/>
            <person name="Guyot R."/>
            <person name="Gouzy J."/>
            <person name="Peret B."/>
        </authorList>
    </citation>
    <scope>NUCLEOTIDE SEQUENCE [LARGE SCALE GENOMIC DNA]</scope>
    <source>
        <strain evidence="7">cv. Amiga</strain>
    </source>
</reference>
<dbReference type="AlphaFoldDB" id="A0A6A4PMP4"/>
<evidence type="ECO:0000313" key="6">
    <source>
        <dbReference type="EMBL" id="KAE9602793.1"/>
    </source>
</evidence>
<comment type="similarity">
    <text evidence="2">Belongs to the PAP/fibrillin family.</text>
</comment>
<keyword evidence="7" id="KW-1185">Reference proteome</keyword>
<accession>A0A6A4PMP4</accession>
<dbReference type="EMBL" id="WOCE01000012">
    <property type="protein sequence ID" value="KAE9602793.1"/>
    <property type="molecule type" value="Genomic_DNA"/>
</dbReference>
<keyword evidence="3" id="KW-0934">Plastid</keyword>
<keyword evidence="4" id="KW-0809">Transit peptide</keyword>
<dbReference type="Proteomes" id="UP000447434">
    <property type="component" value="Chromosome 12"/>
</dbReference>
<comment type="subcellular location">
    <subcellularLocation>
        <location evidence="1">Plastid</location>
    </subcellularLocation>
</comment>
<dbReference type="InterPro" id="IPR039633">
    <property type="entry name" value="PAP"/>
</dbReference>
<evidence type="ECO:0000256" key="1">
    <source>
        <dbReference type="ARBA" id="ARBA00004474"/>
    </source>
</evidence>
<evidence type="ECO:0000256" key="2">
    <source>
        <dbReference type="ARBA" id="ARBA00005845"/>
    </source>
</evidence>
<sequence length="211" mass="23556">MATNLVQPPLKDSYVSPLIHRTMNIMKLQRLVPSPSRINSSKLGERPLWFRPIITIIKVAEHNSSSSLVEDETLAQKKKELYQALEGINRGIFGIPSAKKNEIENLVKQIESQNPTPQPTIELEKVAGCWRLVYSTISILGSKRTKLGLRDFISLDEFFQNIDIAKSKAVNVIKFSAMGLNLLSGKLSIEASFKIASTTVKVPLLVLLILF</sequence>
<dbReference type="Pfam" id="PF04755">
    <property type="entry name" value="PAP_fibrillin"/>
    <property type="match status" value="1"/>
</dbReference>
<dbReference type="GO" id="GO:0009536">
    <property type="term" value="C:plastid"/>
    <property type="evidence" value="ECO:0007669"/>
    <property type="project" value="UniProtKB-SubCell"/>
</dbReference>